<evidence type="ECO:0000313" key="3">
    <source>
        <dbReference type="Proteomes" id="UP001589575"/>
    </source>
</evidence>
<dbReference type="EMBL" id="JBHMFI010000001">
    <property type="protein sequence ID" value="MFB9070529.1"/>
    <property type="molecule type" value="Genomic_DNA"/>
</dbReference>
<comment type="caution">
    <text evidence="2">The sequence shown here is derived from an EMBL/GenBank/DDBJ whole genome shotgun (WGS) entry which is preliminary data.</text>
</comment>
<accession>A0ABV5FV26</accession>
<proteinExistence type="predicted"/>
<evidence type="ECO:0000256" key="1">
    <source>
        <dbReference type="SAM" id="MobiDB-lite"/>
    </source>
</evidence>
<reference evidence="2 3" key="1">
    <citation type="submission" date="2024-09" db="EMBL/GenBank/DDBJ databases">
        <authorList>
            <person name="Sun Q."/>
            <person name="Mori K."/>
        </authorList>
    </citation>
    <scope>NUCLEOTIDE SEQUENCE [LARGE SCALE GENOMIC DNA]</scope>
    <source>
        <strain evidence="2 3">CCM 7609</strain>
    </source>
</reference>
<organism evidence="2 3">
    <name type="scientific">Citricoccus parietis</name>
    <dbReference type="NCBI Taxonomy" id="592307"/>
    <lineage>
        <taxon>Bacteria</taxon>
        <taxon>Bacillati</taxon>
        <taxon>Actinomycetota</taxon>
        <taxon>Actinomycetes</taxon>
        <taxon>Micrococcales</taxon>
        <taxon>Micrococcaceae</taxon>
        <taxon>Citricoccus</taxon>
    </lineage>
</organism>
<keyword evidence="3" id="KW-1185">Reference proteome</keyword>
<name>A0ABV5FV26_9MICC</name>
<evidence type="ECO:0000313" key="2">
    <source>
        <dbReference type="EMBL" id="MFB9070529.1"/>
    </source>
</evidence>
<sequence length="74" mass="8296">MPDCVRHAADRRRWPAACTPPPAWPGDSSEARPWHGASACSSSPSRWAPWPTRSTACWKRTRRSPSGLPWTVRT</sequence>
<gene>
    <name evidence="2" type="ORF">ACFFX0_04735</name>
</gene>
<protein>
    <submittedName>
        <fullName evidence="2">Uncharacterized protein</fullName>
    </submittedName>
</protein>
<feature type="region of interest" description="Disordered" evidence="1">
    <location>
        <begin position="22"/>
        <end position="51"/>
    </location>
</feature>
<dbReference type="Proteomes" id="UP001589575">
    <property type="component" value="Unassembled WGS sequence"/>
</dbReference>